<dbReference type="Pfam" id="PF16918">
    <property type="entry name" value="PknG_TPR"/>
    <property type="match status" value="1"/>
</dbReference>
<feature type="compositionally biased region" description="Basic and acidic residues" evidence="9">
    <location>
        <begin position="172"/>
        <end position="191"/>
    </location>
</feature>
<feature type="compositionally biased region" description="Low complexity" evidence="9">
    <location>
        <begin position="54"/>
        <end position="94"/>
    </location>
</feature>
<keyword evidence="12" id="KW-1185">Reference proteome</keyword>
<dbReference type="SUPFAM" id="SSF56112">
    <property type="entry name" value="Protein kinase-like (PK-like)"/>
    <property type="match status" value="1"/>
</dbReference>
<dbReference type="SMART" id="SM00220">
    <property type="entry name" value="S_TKc"/>
    <property type="match status" value="1"/>
</dbReference>
<dbReference type="CDD" id="cd14014">
    <property type="entry name" value="STKc_PknB_like"/>
    <property type="match status" value="1"/>
</dbReference>
<evidence type="ECO:0000256" key="5">
    <source>
        <dbReference type="ARBA" id="ARBA00022777"/>
    </source>
</evidence>
<evidence type="ECO:0000256" key="8">
    <source>
        <dbReference type="ARBA" id="ARBA00048679"/>
    </source>
</evidence>
<name>A0ABP8DPR9_9ACTN</name>
<dbReference type="Gene3D" id="3.30.200.20">
    <property type="entry name" value="Phosphorylase Kinase, domain 1"/>
    <property type="match status" value="1"/>
</dbReference>
<evidence type="ECO:0000256" key="4">
    <source>
        <dbReference type="ARBA" id="ARBA00022741"/>
    </source>
</evidence>
<dbReference type="Proteomes" id="UP001500620">
    <property type="component" value="Unassembled WGS sequence"/>
</dbReference>
<evidence type="ECO:0000256" key="2">
    <source>
        <dbReference type="ARBA" id="ARBA00022527"/>
    </source>
</evidence>
<dbReference type="PANTHER" id="PTHR24363">
    <property type="entry name" value="SERINE/THREONINE PROTEIN KINASE"/>
    <property type="match status" value="1"/>
</dbReference>
<keyword evidence="6" id="KW-0067">ATP-binding</keyword>
<evidence type="ECO:0000256" key="3">
    <source>
        <dbReference type="ARBA" id="ARBA00022679"/>
    </source>
</evidence>
<dbReference type="InterPro" id="IPR000719">
    <property type="entry name" value="Prot_kinase_dom"/>
</dbReference>
<feature type="region of interest" description="Disordered" evidence="9">
    <location>
        <begin position="27"/>
        <end position="133"/>
    </location>
</feature>
<dbReference type="SUPFAM" id="SSF48452">
    <property type="entry name" value="TPR-like"/>
    <property type="match status" value="1"/>
</dbReference>
<reference evidence="12" key="1">
    <citation type="journal article" date="2019" name="Int. J. Syst. Evol. Microbiol.">
        <title>The Global Catalogue of Microorganisms (GCM) 10K type strain sequencing project: providing services to taxonomists for standard genome sequencing and annotation.</title>
        <authorList>
            <consortium name="The Broad Institute Genomics Platform"/>
            <consortium name="The Broad Institute Genome Sequencing Center for Infectious Disease"/>
            <person name="Wu L."/>
            <person name="Ma J."/>
        </authorList>
    </citation>
    <scope>NUCLEOTIDE SEQUENCE [LARGE SCALE GENOMIC DNA]</scope>
    <source>
        <strain evidence="12">JCM 17441</strain>
    </source>
</reference>
<comment type="catalytic activity">
    <reaction evidence="7">
        <text>L-threonyl-[protein] + ATP = O-phospho-L-threonyl-[protein] + ADP + H(+)</text>
        <dbReference type="Rhea" id="RHEA:46608"/>
        <dbReference type="Rhea" id="RHEA-COMP:11060"/>
        <dbReference type="Rhea" id="RHEA-COMP:11605"/>
        <dbReference type="ChEBI" id="CHEBI:15378"/>
        <dbReference type="ChEBI" id="CHEBI:30013"/>
        <dbReference type="ChEBI" id="CHEBI:30616"/>
        <dbReference type="ChEBI" id="CHEBI:61977"/>
        <dbReference type="ChEBI" id="CHEBI:456216"/>
        <dbReference type="EC" id="2.7.11.1"/>
    </reaction>
</comment>
<accession>A0ABP8DPR9</accession>
<dbReference type="Pfam" id="PF00069">
    <property type="entry name" value="Pkinase"/>
    <property type="match status" value="1"/>
</dbReference>
<dbReference type="EMBL" id="BAABAT010000044">
    <property type="protein sequence ID" value="GAA4261197.1"/>
    <property type="molecule type" value="Genomic_DNA"/>
</dbReference>
<dbReference type="RefSeq" id="WP_345138106.1">
    <property type="nucleotide sequence ID" value="NZ_BAABAT010000044.1"/>
</dbReference>
<dbReference type="Pfam" id="PF16919">
    <property type="entry name" value="PknG_rubred"/>
    <property type="match status" value="1"/>
</dbReference>
<keyword evidence="3" id="KW-0808">Transferase</keyword>
<dbReference type="GO" id="GO:0016301">
    <property type="term" value="F:kinase activity"/>
    <property type="evidence" value="ECO:0007669"/>
    <property type="project" value="UniProtKB-KW"/>
</dbReference>
<dbReference type="InterPro" id="IPR031634">
    <property type="entry name" value="PknG_rubred"/>
</dbReference>
<comment type="catalytic activity">
    <reaction evidence="8">
        <text>L-seryl-[protein] + ATP = O-phospho-L-seryl-[protein] + ADP + H(+)</text>
        <dbReference type="Rhea" id="RHEA:17989"/>
        <dbReference type="Rhea" id="RHEA-COMP:9863"/>
        <dbReference type="Rhea" id="RHEA-COMP:11604"/>
        <dbReference type="ChEBI" id="CHEBI:15378"/>
        <dbReference type="ChEBI" id="CHEBI:29999"/>
        <dbReference type="ChEBI" id="CHEBI:30616"/>
        <dbReference type="ChEBI" id="CHEBI:83421"/>
        <dbReference type="ChEBI" id="CHEBI:456216"/>
        <dbReference type="EC" id="2.7.11.1"/>
    </reaction>
</comment>
<gene>
    <name evidence="11" type="ORF">GCM10022255_092900</name>
</gene>
<dbReference type="PROSITE" id="PS50011">
    <property type="entry name" value="PROTEIN_KINASE_DOM"/>
    <property type="match status" value="1"/>
</dbReference>
<proteinExistence type="predicted"/>
<protein>
    <recommendedName>
        <fullName evidence="1">non-specific serine/threonine protein kinase</fullName>
        <ecNumber evidence="1">2.7.11.1</ecNumber>
    </recommendedName>
</protein>
<dbReference type="Gene3D" id="1.25.40.10">
    <property type="entry name" value="Tetratricopeptide repeat domain"/>
    <property type="match status" value="1"/>
</dbReference>
<evidence type="ECO:0000256" key="7">
    <source>
        <dbReference type="ARBA" id="ARBA00047899"/>
    </source>
</evidence>
<keyword evidence="4" id="KW-0547">Nucleotide-binding</keyword>
<evidence type="ECO:0000259" key="10">
    <source>
        <dbReference type="PROSITE" id="PS50011"/>
    </source>
</evidence>
<dbReference type="InterPro" id="IPR031636">
    <property type="entry name" value="PknG_TPR"/>
</dbReference>
<evidence type="ECO:0000256" key="6">
    <source>
        <dbReference type="ARBA" id="ARBA00022840"/>
    </source>
</evidence>
<evidence type="ECO:0000313" key="11">
    <source>
        <dbReference type="EMBL" id="GAA4261197.1"/>
    </source>
</evidence>
<feature type="region of interest" description="Disordered" evidence="9">
    <location>
        <begin position="168"/>
        <end position="195"/>
    </location>
</feature>
<evidence type="ECO:0000313" key="12">
    <source>
        <dbReference type="Proteomes" id="UP001500620"/>
    </source>
</evidence>
<dbReference type="EC" id="2.7.11.1" evidence="1"/>
<feature type="compositionally biased region" description="Gly residues" evidence="9">
    <location>
        <begin position="108"/>
        <end position="120"/>
    </location>
</feature>
<keyword evidence="5 11" id="KW-0418">Kinase</keyword>
<evidence type="ECO:0000256" key="1">
    <source>
        <dbReference type="ARBA" id="ARBA00012513"/>
    </source>
</evidence>
<feature type="domain" description="Protein kinase" evidence="10">
    <location>
        <begin position="209"/>
        <end position="497"/>
    </location>
</feature>
<comment type="caution">
    <text evidence="11">The sequence shown here is derived from an EMBL/GenBank/DDBJ whole genome shotgun (WGS) entry which is preliminary data.</text>
</comment>
<dbReference type="Gene3D" id="1.10.510.10">
    <property type="entry name" value="Transferase(Phosphotransferase) domain 1"/>
    <property type="match status" value="1"/>
</dbReference>
<keyword evidence="2" id="KW-0723">Serine/threonine-protein kinase</keyword>
<sequence>MRCTRTGCTGTYAADGYCDECGHKQAARTSGVSGQPPVAPSPATRTRSAGFSGPDPARTAAARPDPARTAAARPDPARTAAARPDPARTAAARPGPVPVASAAQTSGALGGHSTGTSTGGRRGRSASSRGRLGAGYVAMPPVPLRDPATAIKSNASVPESQRFCSTCGEPVGRGRDGKPGRTDGFCPRDRTPYSFTPHLQPGERVARRYEILGALAHGGLGWIYLARDRNISESGADRWVVLKGLINTGDQDALEAAMAERRFLVEIDHPNIVKIHDIAEHPDSRTGEMIGYIVMEYVGGKSLKDLALEHLSPDGRRVPLPLEHVLSYGIEVLNAIGYIHDRGLLFCDFKPDNVIHTEERLKLIDLGAVRRIDDQVSPLWGTPGYQAPELAQAGASIGSDIYTVGRTLAVLSFDFSGFSGKYAHSLPSPDDVELLRGQESYYRLLRRATDQDRTRRFSSAGEMADQTRGVLREILSSSDGVPRPENSTQFTPEHRAFGTTGGTEPLTGAAVAVSLPLPLVDPIDQAAGFLATLNTADIGATIAALRGAPIRTIEVTLQLIRALVEAGDLAGAERELRDLADAGDWRRDWSEGLIALASAAPKRAEAAFDRVFDTLPGEPAAQLALAAANELAGDRAWADWRYQRVWSVDHNFVSAAFGVARMRLAAGDRAGAVAVLDEVPDISTHHVAAQIAAVRAALHTESGPLTPTDFVDSSNRLEKLKLDKQRRATLAVEMFHAALDWLGVDKSPGVAGRSAPAVAVTGRLLGQAFTEREVRFGLEQAYRSLAADESDPIARYALVDQANAVRPRTAF</sequence>
<dbReference type="InterPro" id="IPR011009">
    <property type="entry name" value="Kinase-like_dom_sf"/>
</dbReference>
<organism evidence="11 12">
    <name type="scientific">Dactylosporangium darangshiense</name>
    <dbReference type="NCBI Taxonomy" id="579108"/>
    <lineage>
        <taxon>Bacteria</taxon>
        <taxon>Bacillati</taxon>
        <taxon>Actinomycetota</taxon>
        <taxon>Actinomycetes</taxon>
        <taxon>Micromonosporales</taxon>
        <taxon>Micromonosporaceae</taxon>
        <taxon>Dactylosporangium</taxon>
    </lineage>
</organism>
<dbReference type="PANTHER" id="PTHR24363:SF0">
    <property type="entry name" value="SERINE_THREONINE KINASE LIKE DOMAIN CONTAINING 1"/>
    <property type="match status" value="1"/>
</dbReference>
<evidence type="ECO:0000256" key="9">
    <source>
        <dbReference type="SAM" id="MobiDB-lite"/>
    </source>
</evidence>
<dbReference type="InterPro" id="IPR011990">
    <property type="entry name" value="TPR-like_helical_dom_sf"/>
</dbReference>